<dbReference type="Pfam" id="PF00166">
    <property type="entry name" value="Cpn10"/>
    <property type="match status" value="1"/>
</dbReference>
<dbReference type="SUPFAM" id="SSF50129">
    <property type="entry name" value="GroES-like"/>
    <property type="match status" value="1"/>
</dbReference>
<evidence type="ECO:0000313" key="6">
    <source>
        <dbReference type="Proteomes" id="UP000000496"/>
    </source>
</evidence>
<dbReference type="GO" id="GO:0051087">
    <property type="term" value="F:protein-folding chaperone binding"/>
    <property type="evidence" value="ECO:0007669"/>
    <property type="project" value="TreeGrafter"/>
</dbReference>
<dbReference type="EMBL" id="FR872582">
    <property type="protein sequence ID" value="CCB90137.1"/>
    <property type="molecule type" value="Genomic_DNA"/>
</dbReference>
<keyword evidence="2 3" id="KW-0143">Chaperone</keyword>
<dbReference type="NCBIfam" id="NF001531">
    <property type="entry name" value="PRK00364.2-2"/>
    <property type="match status" value="1"/>
</dbReference>
<dbReference type="HAMAP" id="MF_00580">
    <property type="entry name" value="CH10"/>
    <property type="match status" value="1"/>
</dbReference>
<dbReference type="KEGG" id="sng:SNE_A22600"/>
<dbReference type="CDD" id="cd00320">
    <property type="entry name" value="cpn10"/>
    <property type="match status" value="1"/>
</dbReference>
<protein>
    <recommendedName>
        <fullName evidence="3">Co-chaperonin GroES</fullName>
    </recommendedName>
    <alternativeName>
        <fullName evidence="3">10 kDa chaperonin</fullName>
    </alternativeName>
    <alternativeName>
        <fullName evidence="3">Chaperonin-10</fullName>
        <shortName evidence="3">Cpn10</shortName>
    </alternativeName>
</protein>
<dbReference type="STRING" id="331113.SNE_A22600"/>
<evidence type="ECO:0000256" key="3">
    <source>
        <dbReference type="HAMAP-Rule" id="MF_00580"/>
    </source>
</evidence>
<name>F8L491_SIMNZ</name>
<dbReference type="InterPro" id="IPR020818">
    <property type="entry name" value="Chaperonin_GroES"/>
</dbReference>
<dbReference type="PRINTS" id="PR00297">
    <property type="entry name" value="CHAPERONIN10"/>
</dbReference>
<evidence type="ECO:0000256" key="1">
    <source>
        <dbReference type="ARBA" id="ARBA00006975"/>
    </source>
</evidence>
<dbReference type="GO" id="GO:0044183">
    <property type="term" value="F:protein folding chaperone"/>
    <property type="evidence" value="ECO:0007669"/>
    <property type="project" value="InterPro"/>
</dbReference>
<dbReference type="FunFam" id="2.30.33.40:FF:000001">
    <property type="entry name" value="10 kDa chaperonin"/>
    <property type="match status" value="1"/>
</dbReference>
<dbReference type="AlphaFoldDB" id="F8L491"/>
<keyword evidence="6" id="KW-1185">Reference proteome</keyword>
<dbReference type="InterPro" id="IPR037124">
    <property type="entry name" value="Chaperonin_GroES_sf"/>
</dbReference>
<evidence type="ECO:0000256" key="2">
    <source>
        <dbReference type="ARBA" id="ARBA00023186"/>
    </source>
</evidence>
<sequence>MAPLTKRGFYQYDFVFSNDLRRPKIMSVKKIKPLGKRILVKRAEATLTKGGILLPDSAQEKPRQGEVVAVGPGAIKDDGSVTPLELKVGDRVLFGAFAGTEVKTEEEDDYLLMSEEDVLAVIE</sequence>
<evidence type="ECO:0000313" key="5">
    <source>
        <dbReference type="EMBL" id="CCB90137.1"/>
    </source>
</evidence>
<dbReference type="GO" id="GO:0005737">
    <property type="term" value="C:cytoplasm"/>
    <property type="evidence" value="ECO:0007669"/>
    <property type="project" value="UniProtKB-SubCell"/>
</dbReference>
<comment type="subcellular location">
    <subcellularLocation>
        <location evidence="3">Cytoplasm</location>
    </subcellularLocation>
</comment>
<organism evidence="5 6">
    <name type="scientific">Simkania negevensis (strain ATCC VR-1471 / DSM 27360 / Z)</name>
    <dbReference type="NCBI Taxonomy" id="331113"/>
    <lineage>
        <taxon>Bacteria</taxon>
        <taxon>Pseudomonadati</taxon>
        <taxon>Chlamydiota</taxon>
        <taxon>Chlamydiia</taxon>
        <taxon>Parachlamydiales</taxon>
        <taxon>Simkaniaceae</taxon>
        <taxon>Simkania</taxon>
    </lineage>
</organism>
<dbReference type="PANTHER" id="PTHR10772:SF63">
    <property type="entry name" value="20 KDA CHAPERONIN, CHLOROPLASTIC"/>
    <property type="match status" value="1"/>
</dbReference>
<dbReference type="Proteomes" id="UP000000496">
    <property type="component" value="Chromosome gsn.131"/>
</dbReference>
<dbReference type="HOGENOM" id="CLU_132825_1_0_0"/>
<comment type="function">
    <text evidence="3 4">Together with the chaperonin GroEL, plays an essential role in assisting protein folding. The GroEL-GroES system forms a nano-cage that allows encapsulation of the non-native substrate proteins and provides a physical environment optimized to promote and accelerate protein folding. GroES binds to the apical surface of the GroEL ring, thereby capping the opening of the GroEL channel.</text>
</comment>
<dbReference type="eggNOG" id="COG0234">
    <property type="taxonomic scope" value="Bacteria"/>
</dbReference>
<dbReference type="GO" id="GO:0005524">
    <property type="term" value="F:ATP binding"/>
    <property type="evidence" value="ECO:0007669"/>
    <property type="project" value="InterPro"/>
</dbReference>
<dbReference type="GO" id="GO:0051082">
    <property type="term" value="F:unfolded protein binding"/>
    <property type="evidence" value="ECO:0007669"/>
    <property type="project" value="TreeGrafter"/>
</dbReference>
<dbReference type="NCBIfam" id="NF001533">
    <property type="entry name" value="PRK00364.2-4"/>
    <property type="match status" value="1"/>
</dbReference>
<reference evidence="5 6" key="1">
    <citation type="journal article" date="2011" name="Mol. Biol. Evol.">
        <title>Unity in variety--the pan-genome of the Chlamydiae.</title>
        <authorList>
            <person name="Collingro A."/>
            <person name="Tischler P."/>
            <person name="Weinmaier T."/>
            <person name="Penz T."/>
            <person name="Heinz E."/>
            <person name="Brunham R.C."/>
            <person name="Read T.D."/>
            <person name="Bavoil P.M."/>
            <person name="Sachse K."/>
            <person name="Kahane S."/>
            <person name="Friedman M.G."/>
            <person name="Rattei T."/>
            <person name="Myers G.S."/>
            <person name="Horn M."/>
        </authorList>
    </citation>
    <scope>NUCLEOTIDE SEQUENCE [LARGE SCALE GENOMIC DNA]</scope>
    <source>
        <strain evidence="6">ATCC VR-1471 / Z</strain>
    </source>
</reference>
<dbReference type="Gene3D" id="2.30.33.40">
    <property type="entry name" value="GroES chaperonin"/>
    <property type="match status" value="1"/>
</dbReference>
<dbReference type="GO" id="GO:0046872">
    <property type="term" value="F:metal ion binding"/>
    <property type="evidence" value="ECO:0007669"/>
    <property type="project" value="TreeGrafter"/>
</dbReference>
<dbReference type="SMART" id="SM00883">
    <property type="entry name" value="Cpn10"/>
    <property type="match status" value="1"/>
</dbReference>
<gene>
    <name evidence="5" type="primary">groS-B</name>
    <name evidence="3" type="synonym">groES</name>
    <name evidence="3" type="synonym">groS</name>
    <name evidence="5" type="ordered locus">SNE_A22600</name>
</gene>
<evidence type="ECO:0000256" key="4">
    <source>
        <dbReference type="RuleBase" id="RU000535"/>
    </source>
</evidence>
<accession>F8L491</accession>
<comment type="similarity">
    <text evidence="1 3 4">Belongs to the GroES chaperonin family.</text>
</comment>
<proteinExistence type="inferred from homology"/>
<dbReference type="PANTHER" id="PTHR10772">
    <property type="entry name" value="10 KDA HEAT SHOCK PROTEIN"/>
    <property type="match status" value="1"/>
</dbReference>
<comment type="subunit">
    <text evidence="3">Heptamer of 7 subunits arranged in a ring. Interacts with the chaperonin GroEL.</text>
</comment>
<keyword evidence="3" id="KW-0963">Cytoplasm</keyword>
<dbReference type="InterPro" id="IPR011032">
    <property type="entry name" value="GroES-like_sf"/>
</dbReference>